<dbReference type="RefSeq" id="XP_018109054.1">
    <property type="nucleotide sequence ID" value="XM_018253565.2"/>
</dbReference>
<dbReference type="RefSeq" id="XP_018109053.1">
    <property type="nucleotide sequence ID" value="XM_018253564.2"/>
</dbReference>
<dbReference type="RefSeq" id="XP_041443038.1">
    <property type="nucleotide sequence ID" value="XM_041587104.1"/>
</dbReference>
<name>A0A1L8H281_XENLA</name>
<dbReference type="Proteomes" id="UP000186698">
    <property type="component" value="Chromosome 3L"/>
</dbReference>
<dbReference type="RefSeq" id="XP_018109055.1">
    <property type="nucleotide sequence ID" value="XM_018253566.2"/>
</dbReference>
<organism evidence="6">
    <name type="scientific">Xenopus laevis</name>
    <name type="common">African clawed frog</name>
    <dbReference type="NCBI Taxonomy" id="8355"/>
    <lineage>
        <taxon>Eukaryota</taxon>
        <taxon>Metazoa</taxon>
        <taxon>Chordata</taxon>
        <taxon>Craniata</taxon>
        <taxon>Vertebrata</taxon>
        <taxon>Euteleostomi</taxon>
        <taxon>Amphibia</taxon>
        <taxon>Batrachia</taxon>
        <taxon>Anura</taxon>
        <taxon>Pipoidea</taxon>
        <taxon>Pipidae</taxon>
        <taxon>Xenopodinae</taxon>
        <taxon>Xenopus</taxon>
        <taxon>Xenopus</taxon>
    </lineage>
</organism>
<keyword evidence="2" id="KW-1185">Reference proteome</keyword>
<dbReference type="AlphaFoldDB" id="A0A1L8H281"/>
<dbReference type="RefSeq" id="XP_018109057.1">
    <property type="nucleotide sequence ID" value="XM_018253568.2"/>
</dbReference>
<sequence>METDDGSSKLINEVEGNPTVQQETPICCLQQIADNKEEKCICGKISCPAKHPCFFAWSSDGSPPNKQSCTSDKESETECNTSDTSSEPGRPGFRCFDEEDDWVGNCELPSNMTAFNQETEDWDAEMEQSEDNYDKKDLADHVSAHSFSVPDCEWQGDTSYNPSVHHASLVSWNVVSRQPMDGQFDDAEPQDKRMTPNSRRIV</sequence>
<proteinExistence type="predicted"/>
<dbReference type="GeneID" id="108711638"/>
<dbReference type="OrthoDB" id="9017978at2759"/>
<feature type="compositionally biased region" description="Polar residues" evidence="1">
    <location>
        <begin position="60"/>
        <end position="70"/>
    </location>
</feature>
<reference evidence="3 4" key="1">
    <citation type="submission" date="2022-04" db="UniProtKB">
        <authorList>
            <consortium name="RefSeq"/>
        </authorList>
    </citation>
    <scope>IDENTIFICATION</scope>
    <source>
        <strain evidence="3 4">J_2021</strain>
        <tissue evidence="3 4">Erythrocytes</tissue>
    </source>
</reference>
<evidence type="ECO:0000313" key="9">
    <source>
        <dbReference type="RefSeq" id="XP_041443038.1"/>
    </source>
</evidence>
<gene>
    <name evidence="3 4 5 6 7 8 9" type="primary">LOC108711638</name>
</gene>
<evidence type="ECO:0000313" key="8">
    <source>
        <dbReference type="RefSeq" id="XP_018109057.1"/>
    </source>
</evidence>
<evidence type="ECO:0000313" key="4">
    <source>
        <dbReference type="RefSeq" id="XP_018109053.1"/>
    </source>
</evidence>
<dbReference type="PaxDb" id="8355-A0A1L8H281"/>
<evidence type="ECO:0000313" key="3">
    <source>
        <dbReference type="RefSeq" id="XP_018109052.1"/>
    </source>
</evidence>
<dbReference type="RefSeq" id="XP_018109056.1">
    <property type="nucleotide sequence ID" value="XM_018253567.2"/>
</dbReference>
<dbReference type="OMA" id="CICGKIS"/>
<evidence type="ECO:0000313" key="5">
    <source>
        <dbReference type="RefSeq" id="XP_018109054.1"/>
    </source>
</evidence>
<evidence type="ECO:0000256" key="1">
    <source>
        <dbReference type="SAM" id="MobiDB-lite"/>
    </source>
</evidence>
<evidence type="ECO:0000313" key="2">
    <source>
        <dbReference type="Proteomes" id="UP000186698"/>
    </source>
</evidence>
<dbReference type="KEGG" id="xla:108711638"/>
<feature type="region of interest" description="Disordered" evidence="1">
    <location>
        <begin position="180"/>
        <end position="202"/>
    </location>
</feature>
<accession>A0A1L8H281</accession>
<dbReference type="Bgee" id="108711638">
    <property type="expression patterns" value="Expressed in oocyte and 8 other cell types or tissues"/>
</dbReference>
<dbReference type="CTD" id="108711638"/>
<feature type="region of interest" description="Disordered" evidence="1">
    <location>
        <begin position="60"/>
        <end position="94"/>
    </location>
</feature>
<evidence type="ECO:0000313" key="6">
    <source>
        <dbReference type="RefSeq" id="XP_018109055.1"/>
    </source>
</evidence>
<protein>
    <submittedName>
        <fullName evidence="3 4">Uncharacterized protein LOC108711638</fullName>
    </submittedName>
</protein>
<feature type="compositionally biased region" description="Polar residues" evidence="1">
    <location>
        <begin position="78"/>
        <end position="87"/>
    </location>
</feature>
<dbReference type="RefSeq" id="XP_018109052.1">
    <property type="nucleotide sequence ID" value="XM_018253563.2"/>
</dbReference>
<evidence type="ECO:0000313" key="7">
    <source>
        <dbReference type="RefSeq" id="XP_018109056.1"/>
    </source>
</evidence>